<proteinExistence type="inferred from homology"/>
<evidence type="ECO:0000256" key="5">
    <source>
        <dbReference type="ARBA" id="ARBA00023315"/>
    </source>
</evidence>
<keyword evidence="5 7" id="KW-0012">Acyltransferase</keyword>
<evidence type="ECO:0000256" key="1">
    <source>
        <dbReference type="ARBA" id="ARBA00002150"/>
    </source>
</evidence>
<keyword evidence="4 7" id="KW-0046">Antibiotic resistance</keyword>
<keyword evidence="3 7" id="KW-0808">Transferase</keyword>
<reference evidence="10" key="1">
    <citation type="submission" date="2015-06" db="EMBL/GenBank/DDBJ databases">
        <authorList>
            <person name="Urmite Genomes"/>
        </authorList>
    </citation>
    <scope>NUCLEOTIDE SEQUENCE [LARGE SCALE GENOMIC DNA]</scope>
    <source>
        <strain evidence="10">CSUR P1867</strain>
    </source>
</reference>
<name>A0A0G4QAM5_9GAMM</name>
<evidence type="ECO:0000256" key="7">
    <source>
        <dbReference type="RuleBase" id="RU000503"/>
    </source>
</evidence>
<dbReference type="SMART" id="SM01059">
    <property type="entry name" value="CAT"/>
    <property type="match status" value="1"/>
</dbReference>
<organism evidence="9 10">
    <name type="scientific">Proteus penneri</name>
    <dbReference type="NCBI Taxonomy" id="102862"/>
    <lineage>
        <taxon>Bacteria</taxon>
        <taxon>Pseudomonadati</taxon>
        <taxon>Pseudomonadota</taxon>
        <taxon>Gammaproteobacteria</taxon>
        <taxon>Enterobacterales</taxon>
        <taxon>Morganellaceae</taxon>
        <taxon>Proteus</taxon>
    </lineage>
</organism>
<dbReference type="SUPFAM" id="SSF52777">
    <property type="entry name" value="CoA-dependent acyltransferases"/>
    <property type="match status" value="1"/>
</dbReference>
<evidence type="ECO:0000256" key="3">
    <source>
        <dbReference type="ARBA" id="ARBA00022679"/>
    </source>
</evidence>
<dbReference type="PROSITE" id="PS00100">
    <property type="entry name" value="CAT"/>
    <property type="match status" value="1"/>
</dbReference>
<evidence type="ECO:0000313" key="10">
    <source>
        <dbReference type="Proteomes" id="UP000183920"/>
    </source>
</evidence>
<dbReference type="NCBIfam" id="NF000491">
    <property type="entry name" value="chloram_CatA"/>
    <property type="match status" value="1"/>
</dbReference>
<gene>
    <name evidence="9" type="primary">cmlA</name>
    <name evidence="9" type="ORF">BN1804_02060</name>
</gene>
<dbReference type="EMBL" id="CVRY01000004">
    <property type="protein sequence ID" value="CRL62641.1"/>
    <property type="molecule type" value="Genomic_DNA"/>
</dbReference>
<dbReference type="PANTHER" id="PTHR38474">
    <property type="entry name" value="SLR0299 PROTEIN"/>
    <property type="match status" value="1"/>
</dbReference>
<comment type="similarity">
    <text evidence="2 8">Belongs to the chloramphenicol acetyltransferase family.</text>
</comment>
<evidence type="ECO:0000313" key="9">
    <source>
        <dbReference type="EMBL" id="CRL62641.1"/>
    </source>
</evidence>
<dbReference type="GO" id="GO:0008811">
    <property type="term" value="F:chloramphenicol O-acetyltransferase activity"/>
    <property type="evidence" value="ECO:0007669"/>
    <property type="project" value="UniProtKB-EC"/>
</dbReference>
<dbReference type="RefSeq" id="WP_072063974.1">
    <property type="nucleotide sequence ID" value="NZ_CVRY01000004.1"/>
</dbReference>
<accession>A0A0G4QAM5</accession>
<dbReference type="GO" id="GO:0046677">
    <property type="term" value="P:response to antibiotic"/>
    <property type="evidence" value="ECO:0007669"/>
    <property type="project" value="UniProtKB-KW"/>
</dbReference>
<dbReference type="EC" id="2.3.1.28" evidence="7"/>
<protein>
    <recommendedName>
        <fullName evidence="7">Chloramphenicol acetyltransferase</fullName>
        <ecNumber evidence="7">2.3.1.28</ecNumber>
    </recommendedName>
</protein>
<dbReference type="InterPro" id="IPR023213">
    <property type="entry name" value="CAT-like_dom_sf"/>
</dbReference>
<evidence type="ECO:0000256" key="2">
    <source>
        <dbReference type="ARBA" id="ARBA00010571"/>
    </source>
</evidence>
<dbReference type="Proteomes" id="UP000183920">
    <property type="component" value="Unassembled WGS sequence"/>
</dbReference>
<dbReference type="AlphaFoldDB" id="A0A0G4QAM5"/>
<dbReference type="InterPro" id="IPR018372">
    <property type="entry name" value="Chloramphenicol_AcTrfase_AS"/>
</dbReference>
<dbReference type="Pfam" id="PF00302">
    <property type="entry name" value="CAT"/>
    <property type="match status" value="1"/>
</dbReference>
<evidence type="ECO:0000256" key="8">
    <source>
        <dbReference type="RuleBase" id="RU004156"/>
    </source>
</evidence>
<evidence type="ECO:0000256" key="6">
    <source>
        <dbReference type="PIRSR" id="PIRSR000440-1"/>
    </source>
</evidence>
<comment type="catalytic activity">
    <reaction evidence="7">
        <text>chloramphenicol + acetyl-CoA = chloramphenicol 3-acetate + CoA</text>
        <dbReference type="Rhea" id="RHEA:18421"/>
        <dbReference type="ChEBI" id="CHEBI:16730"/>
        <dbReference type="ChEBI" id="CHEBI:17698"/>
        <dbReference type="ChEBI" id="CHEBI:57287"/>
        <dbReference type="ChEBI" id="CHEBI:57288"/>
        <dbReference type="EC" id="2.3.1.28"/>
    </reaction>
</comment>
<dbReference type="PANTHER" id="PTHR38474:SF2">
    <property type="entry name" value="CHLORAMPHENICOL ACETYLTRANSFERASE"/>
    <property type="match status" value="1"/>
</dbReference>
<dbReference type="PIRSF" id="PIRSF000440">
    <property type="entry name" value="CAT"/>
    <property type="match status" value="1"/>
</dbReference>
<evidence type="ECO:0000256" key="4">
    <source>
        <dbReference type="ARBA" id="ARBA00023251"/>
    </source>
</evidence>
<feature type="active site" description="Proton acceptor" evidence="6">
    <location>
        <position position="189"/>
    </location>
</feature>
<sequence length="213" mass="25088">MNYKKVDLEQWNRKEHFLHYRHNVQCGFSLTTKIDITALKTVLDKNNLNLYPVMIYLIAKTVNSYPESRMALKNNELVIWDYINPAYTIFHPKTETFSELWSEYFEDWHSFSQGYNRDYQKYKDNLSLSAKSNFPENHFCISMISWVSFDGFNLNVANVKDYFPPIFTMGKYTLQSGKFLLPISIQVHHATCDGFHIARMINTLQELCDSFSG</sequence>
<comment type="function">
    <text evidence="1 7">This enzyme is an effector of chloramphenicol resistance in bacteria.</text>
</comment>
<dbReference type="InterPro" id="IPR001707">
    <property type="entry name" value="Cmp_AcTrfase"/>
</dbReference>
<dbReference type="Gene3D" id="3.30.559.10">
    <property type="entry name" value="Chloramphenicol acetyltransferase-like domain"/>
    <property type="match status" value="1"/>
</dbReference>